<proteinExistence type="predicted"/>
<keyword evidence="1" id="KW-0732">Signal</keyword>
<feature type="signal peptide" evidence="1">
    <location>
        <begin position="1"/>
        <end position="19"/>
    </location>
</feature>
<feature type="chain" id="PRO_5025488231" evidence="1">
    <location>
        <begin position="20"/>
        <end position="95"/>
    </location>
</feature>
<evidence type="ECO:0000256" key="1">
    <source>
        <dbReference type="SAM" id="SignalP"/>
    </source>
</evidence>
<accession>A0A6B0U467</accession>
<name>A0A6B0U467_IXORI</name>
<sequence length="95" mass="10072">MPWVLALGTLCLMLRLRLCTRLALLAGSPLGGRPAGTLLFPLVIPGRRLAMAVGCTFIIPPRLLPPAYAALAATIQVITSGSRWTFSIAESMPSI</sequence>
<dbReference type="EMBL" id="GIFC01005186">
    <property type="protein sequence ID" value="MXU87269.1"/>
    <property type="molecule type" value="Transcribed_RNA"/>
</dbReference>
<organism evidence="2">
    <name type="scientific">Ixodes ricinus</name>
    <name type="common">Common tick</name>
    <name type="synonym">Acarus ricinus</name>
    <dbReference type="NCBI Taxonomy" id="34613"/>
    <lineage>
        <taxon>Eukaryota</taxon>
        <taxon>Metazoa</taxon>
        <taxon>Ecdysozoa</taxon>
        <taxon>Arthropoda</taxon>
        <taxon>Chelicerata</taxon>
        <taxon>Arachnida</taxon>
        <taxon>Acari</taxon>
        <taxon>Parasitiformes</taxon>
        <taxon>Ixodida</taxon>
        <taxon>Ixodoidea</taxon>
        <taxon>Ixodidae</taxon>
        <taxon>Ixodinae</taxon>
        <taxon>Ixodes</taxon>
    </lineage>
</organism>
<reference evidence="2" key="1">
    <citation type="submission" date="2019-12" db="EMBL/GenBank/DDBJ databases">
        <title>An insight into the sialome of adult female Ixodes ricinus ticks feeding for 6 days.</title>
        <authorList>
            <person name="Perner J."/>
            <person name="Ribeiro J.M.C."/>
        </authorList>
    </citation>
    <scope>NUCLEOTIDE SEQUENCE</scope>
    <source>
        <strain evidence="2">Semi-engorged</strain>
        <tissue evidence="2">Salivary glands</tissue>
    </source>
</reference>
<dbReference type="AlphaFoldDB" id="A0A6B0U467"/>
<protein>
    <submittedName>
        <fullName evidence="2">Putative secreted protein</fullName>
    </submittedName>
</protein>
<evidence type="ECO:0000313" key="2">
    <source>
        <dbReference type="EMBL" id="MXU87269.1"/>
    </source>
</evidence>